<dbReference type="Pfam" id="PF14534">
    <property type="entry name" value="DUF4440"/>
    <property type="match status" value="1"/>
</dbReference>
<proteinExistence type="predicted"/>
<dbReference type="EMBL" id="JADPRT010000001">
    <property type="protein sequence ID" value="MBF9066819.1"/>
    <property type="molecule type" value="Genomic_DNA"/>
</dbReference>
<dbReference type="InterPro" id="IPR011944">
    <property type="entry name" value="Steroid_delta5-4_isomerase"/>
</dbReference>
<dbReference type="Proteomes" id="UP000657385">
    <property type="component" value="Unassembled WGS sequence"/>
</dbReference>
<sequence>MTLQQAAAQDETGDVQALLGRMTEAWNAGDAAAFAGQFTDEAAFVSWQGNRDSGRAAIEASHRLLFAGPLKGARMDEDGDSTVEITFLAPDVALVVVDEVRVSNSPTALVITLTAVRRGGRWRFASFQNTRKTAEATVTVTAG</sequence>
<evidence type="ECO:0000259" key="1">
    <source>
        <dbReference type="Pfam" id="PF14534"/>
    </source>
</evidence>
<dbReference type="InterPro" id="IPR027843">
    <property type="entry name" value="DUF4440"/>
</dbReference>
<feature type="domain" description="DUF4440" evidence="1">
    <location>
        <begin position="16"/>
        <end position="123"/>
    </location>
</feature>
<reference evidence="2" key="1">
    <citation type="submission" date="2020-11" db="EMBL/GenBank/DDBJ databases">
        <title>Isolation and identification of active actinomycetes.</title>
        <authorList>
            <person name="Yu B."/>
        </authorList>
    </citation>
    <scope>NUCLEOTIDE SEQUENCE</scope>
    <source>
        <strain evidence="2">NEAU-YB345</strain>
    </source>
</reference>
<dbReference type="Gene3D" id="3.10.450.50">
    <property type="match status" value="1"/>
</dbReference>
<name>A0A931AXS7_9ACTN</name>
<accession>A0A931AXS7</accession>
<gene>
    <name evidence="2" type="ORF">I2501_02045</name>
</gene>
<organism evidence="2 3">
    <name type="scientific">Streptacidiphilus fuscans</name>
    <dbReference type="NCBI Taxonomy" id="2789292"/>
    <lineage>
        <taxon>Bacteria</taxon>
        <taxon>Bacillati</taxon>
        <taxon>Actinomycetota</taxon>
        <taxon>Actinomycetes</taxon>
        <taxon>Kitasatosporales</taxon>
        <taxon>Streptomycetaceae</taxon>
        <taxon>Streptacidiphilus</taxon>
    </lineage>
</organism>
<evidence type="ECO:0000313" key="3">
    <source>
        <dbReference type="Proteomes" id="UP000657385"/>
    </source>
</evidence>
<dbReference type="NCBIfam" id="TIGR02246">
    <property type="entry name" value="SgcJ/EcaC family oxidoreductase"/>
    <property type="match status" value="1"/>
</dbReference>
<dbReference type="AlphaFoldDB" id="A0A931AXS7"/>
<dbReference type="InterPro" id="IPR032710">
    <property type="entry name" value="NTF2-like_dom_sf"/>
</dbReference>
<keyword evidence="3" id="KW-1185">Reference proteome</keyword>
<protein>
    <submittedName>
        <fullName evidence="2">SgcJ/EcaC family oxidoreductase</fullName>
    </submittedName>
</protein>
<dbReference type="RefSeq" id="WP_196191996.1">
    <property type="nucleotide sequence ID" value="NZ_JADPRT010000001.1"/>
</dbReference>
<dbReference type="SUPFAM" id="SSF54427">
    <property type="entry name" value="NTF2-like"/>
    <property type="match status" value="1"/>
</dbReference>
<comment type="caution">
    <text evidence="2">The sequence shown here is derived from an EMBL/GenBank/DDBJ whole genome shotgun (WGS) entry which is preliminary data.</text>
</comment>
<evidence type="ECO:0000313" key="2">
    <source>
        <dbReference type="EMBL" id="MBF9066819.1"/>
    </source>
</evidence>